<keyword evidence="2" id="KW-1185">Reference proteome</keyword>
<dbReference type="EMBL" id="VSRR010009690">
    <property type="protein sequence ID" value="MPC50722.1"/>
    <property type="molecule type" value="Genomic_DNA"/>
</dbReference>
<accession>A0A5B7FVY5</accession>
<sequence>MHAATSKRTGQGGAGVSRRATPIMKYYLMRASVQHVEPCLGSASELVLRPSNSDMAATGRR</sequence>
<proteinExistence type="predicted"/>
<evidence type="ECO:0000313" key="1">
    <source>
        <dbReference type="EMBL" id="MPC50722.1"/>
    </source>
</evidence>
<name>A0A5B7FVY5_PORTR</name>
<comment type="caution">
    <text evidence="1">The sequence shown here is derived from an EMBL/GenBank/DDBJ whole genome shotgun (WGS) entry which is preliminary data.</text>
</comment>
<reference evidence="1 2" key="1">
    <citation type="submission" date="2019-05" db="EMBL/GenBank/DDBJ databases">
        <title>Another draft genome of Portunus trituberculatus and its Hox gene families provides insights of decapod evolution.</title>
        <authorList>
            <person name="Jeong J.-H."/>
            <person name="Song I."/>
            <person name="Kim S."/>
            <person name="Choi T."/>
            <person name="Kim D."/>
            <person name="Ryu S."/>
            <person name="Kim W."/>
        </authorList>
    </citation>
    <scope>NUCLEOTIDE SEQUENCE [LARGE SCALE GENOMIC DNA]</scope>
    <source>
        <tissue evidence="1">Muscle</tissue>
    </source>
</reference>
<gene>
    <name evidence="1" type="ORF">E2C01_044552</name>
</gene>
<protein>
    <submittedName>
        <fullName evidence="1">Uncharacterized protein</fullName>
    </submittedName>
</protein>
<dbReference type="Proteomes" id="UP000324222">
    <property type="component" value="Unassembled WGS sequence"/>
</dbReference>
<organism evidence="1 2">
    <name type="scientific">Portunus trituberculatus</name>
    <name type="common">Swimming crab</name>
    <name type="synonym">Neptunus trituberculatus</name>
    <dbReference type="NCBI Taxonomy" id="210409"/>
    <lineage>
        <taxon>Eukaryota</taxon>
        <taxon>Metazoa</taxon>
        <taxon>Ecdysozoa</taxon>
        <taxon>Arthropoda</taxon>
        <taxon>Crustacea</taxon>
        <taxon>Multicrustacea</taxon>
        <taxon>Malacostraca</taxon>
        <taxon>Eumalacostraca</taxon>
        <taxon>Eucarida</taxon>
        <taxon>Decapoda</taxon>
        <taxon>Pleocyemata</taxon>
        <taxon>Brachyura</taxon>
        <taxon>Eubrachyura</taxon>
        <taxon>Portunoidea</taxon>
        <taxon>Portunidae</taxon>
        <taxon>Portuninae</taxon>
        <taxon>Portunus</taxon>
    </lineage>
</organism>
<evidence type="ECO:0000313" key="2">
    <source>
        <dbReference type="Proteomes" id="UP000324222"/>
    </source>
</evidence>
<dbReference type="AlphaFoldDB" id="A0A5B7FVY5"/>